<evidence type="ECO:0000256" key="3">
    <source>
        <dbReference type="ARBA" id="ARBA00023125"/>
    </source>
</evidence>
<dbReference type="SUPFAM" id="SSF47413">
    <property type="entry name" value="lambda repressor-like DNA-binding domains"/>
    <property type="match status" value="1"/>
</dbReference>
<feature type="domain" description="HTH lacI-type" evidence="5">
    <location>
        <begin position="10"/>
        <end position="64"/>
    </location>
</feature>
<dbReference type="PROSITE" id="PS50943">
    <property type="entry name" value="HTH_CROC1"/>
    <property type="match status" value="1"/>
</dbReference>
<reference evidence="7 8" key="1">
    <citation type="submission" date="2021-01" db="EMBL/GenBank/DDBJ databases">
        <title>Whole genome shotgun sequence of Microbispora corallina NBRC 16416.</title>
        <authorList>
            <person name="Komaki H."/>
            <person name="Tamura T."/>
        </authorList>
    </citation>
    <scope>NUCLEOTIDE SEQUENCE [LARGE SCALE GENOMIC DNA]</scope>
    <source>
        <strain evidence="7 8">NBRC 16416</strain>
    </source>
</reference>
<keyword evidence="4" id="KW-0804">Transcription</keyword>
<keyword evidence="1" id="KW-0678">Repressor</keyword>
<dbReference type="RefSeq" id="WP_204055786.1">
    <property type="nucleotide sequence ID" value="NZ_BAAAGP010000003.1"/>
</dbReference>
<evidence type="ECO:0000259" key="6">
    <source>
        <dbReference type="PROSITE" id="PS50943"/>
    </source>
</evidence>
<dbReference type="SMART" id="SM00354">
    <property type="entry name" value="HTH_LACI"/>
    <property type="match status" value="1"/>
</dbReference>
<dbReference type="PANTHER" id="PTHR30146:SF148">
    <property type="entry name" value="HTH-TYPE TRANSCRIPTIONAL REPRESSOR PURR-RELATED"/>
    <property type="match status" value="1"/>
</dbReference>
<dbReference type="PROSITE" id="PS00356">
    <property type="entry name" value="HTH_LACI_1"/>
    <property type="match status" value="1"/>
</dbReference>
<organism evidence="7 8">
    <name type="scientific">Microbispora corallina</name>
    <dbReference type="NCBI Taxonomy" id="83302"/>
    <lineage>
        <taxon>Bacteria</taxon>
        <taxon>Bacillati</taxon>
        <taxon>Actinomycetota</taxon>
        <taxon>Actinomycetes</taxon>
        <taxon>Streptosporangiales</taxon>
        <taxon>Streptosporangiaceae</taxon>
        <taxon>Microbispora</taxon>
    </lineage>
</organism>
<evidence type="ECO:0000256" key="2">
    <source>
        <dbReference type="ARBA" id="ARBA00023015"/>
    </source>
</evidence>
<name>A0ABQ4FTG9_9ACTN</name>
<dbReference type="InterPro" id="IPR028082">
    <property type="entry name" value="Peripla_BP_I"/>
</dbReference>
<proteinExistence type="predicted"/>
<evidence type="ECO:0000259" key="5">
    <source>
        <dbReference type="PROSITE" id="PS50932"/>
    </source>
</evidence>
<dbReference type="Proteomes" id="UP000603904">
    <property type="component" value="Unassembled WGS sequence"/>
</dbReference>
<evidence type="ECO:0000256" key="1">
    <source>
        <dbReference type="ARBA" id="ARBA00022491"/>
    </source>
</evidence>
<dbReference type="Gene3D" id="1.10.260.40">
    <property type="entry name" value="lambda repressor-like DNA-binding domains"/>
    <property type="match status" value="1"/>
</dbReference>
<evidence type="ECO:0000313" key="7">
    <source>
        <dbReference type="EMBL" id="GIH38127.1"/>
    </source>
</evidence>
<protein>
    <submittedName>
        <fullName evidence="7">LacI family transcriptional regulator</fullName>
    </submittedName>
</protein>
<comment type="caution">
    <text evidence="7">The sequence shown here is derived from an EMBL/GenBank/DDBJ whole genome shotgun (WGS) entry which is preliminary data.</text>
</comment>
<keyword evidence="2" id="KW-0805">Transcription regulation</keyword>
<sequence>MPTTRKTRRITIDDVARATGVSRQTVSRAINNKTEIDPETRQRILEAARLMGYRPSRFARGLVRQDVTTLGLVIADVLNPFFPEVTAGVLKAAERREWQVVVYNTGSQRRKELAVVDMIAEQVDVCVAFLLHAEAINRAVDMSMPIVLLDKDGMNPSVPGVRIDFDAGVREGLGHLIDRGHRRIAMLDDEARISAAAPNPRREVYLELASRHGLPVDESWIEPAANSVAGGAAAMERLLEVHPDVTAVFAYNDLIAIGAQRTAVRRGLRVPDDCAFLGCDGLSLSELVEPPLTTLHIDKPRLGELAVEQAAQLVAGAEPHEVPDSVVRPELLLRGST</sequence>
<dbReference type="Pfam" id="PF13377">
    <property type="entry name" value="Peripla_BP_3"/>
    <property type="match status" value="1"/>
</dbReference>
<dbReference type="InterPro" id="IPR046335">
    <property type="entry name" value="LacI/GalR-like_sensor"/>
</dbReference>
<dbReference type="CDD" id="cd01392">
    <property type="entry name" value="HTH_LacI"/>
    <property type="match status" value="1"/>
</dbReference>
<dbReference type="Pfam" id="PF00356">
    <property type="entry name" value="LacI"/>
    <property type="match status" value="1"/>
</dbReference>
<feature type="domain" description="HTH cro/C1-type" evidence="6">
    <location>
        <begin position="5"/>
        <end position="47"/>
    </location>
</feature>
<dbReference type="InterPro" id="IPR001387">
    <property type="entry name" value="Cro/C1-type_HTH"/>
</dbReference>
<dbReference type="InterPro" id="IPR000843">
    <property type="entry name" value="HTH_LacI"/>
</dbReference>
<dbReference type="InterPro" id="IPR010982">
    <property type="entry name" value="Lambda_DNA-bd_dom_sf"/>
</dbReference>
<dbReference type="PROSITE" id="PS50932">
    <property type="entry name" value="HTH_LACI_2"/>
    <property type="match status" value="1"/>
</dbReference>
<dbReference type="Gene3D" id="3.40.50.2300">
    <property type="match status" value="2"/>
</dbReference>
<evidence type="ECO:0000313" key="8">
    <source>
        <dbReference type="Proteomes" id="UP000603904"/>
    </source>
</evidence>
<dbReference type="CDD" id="cd06267">
    <property type="entry name" value="PBP1_LacI_sugar_binding-like"/>
    <property type="match status" value="1"/>
</dbReference>
<dbReference type="EMBL" id="BOOC01000003">
    <property type="protein sequence ID" value="GIH38127.1"/>
    <property type="molecule type" value="Genomic_DNA"/>
</dbReference>
<gene>
    <name evidence="7" type="primary">lacI_2</name>
    <name evidence="7" type="ORF">Mco01_11270</name>
</gene>
<keyword evidence="3" id="KW-0238">DNA-binding</keyword>
<accession>A0ABQ4FTG9</accession>
<keyword evidence="8" id="KW-1185">Reference proteome</keyword>
<evidence type="ECO:0000256" key="4">
    <source>
        <dbReference type="ARBA" id="ARBA00023163"/>
    </source>
</evidence>
<dbReference type="SUPFAM" id="SSF53822">
    <property type="entry name" value="Periplasmic binding protein-like I"/>
    <property type="match status" value="1"/>
</dbReference>
<dbReference type="PANTHER" id="PTHR30146">
    <property type="entry name" value="LACI-RELATED TRANSCRIPTIONAL REPRESSOR"/>
    <property type="match status" value="1"/>
</dbReference>